<protein>
    <submittedName>
        <fullName evidence="2">Uncharacterized protein</fullName>
    </submittedName>
</protein>
<organism evidence="2 3">
    <name type="scientific">Macrostomum lignano</name>
    <dbReference type="NCBI Taxonomy" id="282301"/>
    <lineage>
        <taxon>Eukaryota</taxon>
        <taxon>Metazoa</taxon>
        <taxon>Spiralia</taxon>
        <taxon>Lophotrochozoa</taxon>
        <taxon>Platyhelminthes</taxon>
        <taxon>Rhabditophora</taxon>
        <taxon>Macrostomorpha</taxon>
        <taxon>Macrostomida</taxon>
        <taxon>Macrostomidae</taxon>
        <taxon>Macrostomum</taxon>
    </lineage>
</organism>
<evidence type="ECO:0000256" key="1">
    <source>
        <dbReference type="SAM" id="Phobius"/>
    </source>
</evidence>
<dbReference type="EMBL" id="NIVC01003373">
    <property type="protein sequence ID" value="PAA51712.1"/>
    <property type="molecule type" value="Genomic_DNA"/>
</dbReference>
<sequence length="229" mass="24076">LSDMPPIIESGSAGRIRNSCKSIKCLIFYLACPVQLLCGFIIAGCQLLIHSLGGGSSDDSLVAVGLVTGLLLVVASLVAMVNLSRRKLHIASTAVKVPPCLVASLLLGLACPPGCLATGIILLRHSLASSVSQEAACGDPPLLNEIASGANYTTQSSRIASSSSIEAPLIWSRACLLASLSVAMVTACLLTVALAMEIRRFRRMRHRMERTLLHRMDSDGHRCDDGAVA</sequence>
<keyword evidence="3" id="KW-1185">Reference proteome</keyword>
<dbReference type="Proteomes" id="UP000215902">
    <property type="component" value="Unassembled WGS sequence"/>
</dbReference>
<feature type="transmembrane region" description="Helical" evidence="1">
    <location>
        <begin position="101"/>
        <end position="123"/>
    </location>
</feature>
<feature type="transmembrane region" description="Helical" evidence="1">
    <location>
        <begin position="61"/>
        <end position="81"/>
    </location>
</feature>
<dbReference type="AlphaFoldDB" id="A0A267DT63"/>
<keyword evidence="1" id="KW-0812">Transmembrane</keyword>
<feature type="transmembrane region" description="Helical" evidence="1">
    <location>
        <begin position="26"/>
        <end position="49"/>
    </location>
</feature>
<name>A0A267DT63_9PLAT</name>
<evidence type="ECO:0000313" key="2">
    <source>
        <dbReference type="EMBL" id="PAA51712.1"/>
    </source>
</evidence>
<gene>
    <name evidence="2" type="ORF">BOX15_Mlig020489g2</name>
</gene>
<keyword evidence="1" id="KW-1133">Transmembrane helix</keyword>
<evidence type="ECO:0000313" key="3">
    <source>
        <dbReference type="Proteomes" id="UP000215902"/>
    </source>
</evidence>
<reference evidence="2 3" key="1">
    <citation type="submission" date="2017-06" db="EMBL/GenBank/DDBJ databases">
        <title>A platform for efficient transgenesis in Macrostomum lignano, a flatworm model organism for stem cell research.</title>
        <authorList>
            <person name="Berezikov E."/>
        </authorList>
    </citation>
    <scope>NUCLEOTIDE SEQUENCE [LARGE SCALE GENOMIC DNA]</scope>
    <source>
        <strain evidence="2">DV1</strain>
        <tissue evidence="2">Whole organism</tissue>
    </source>
</reference>
<feature type="transmembrane region" description="Helical" evidence="1">
    <location>
        <begin position="170"/>
        <end position="198"/>
    </location>
</feature>
<comment type="caution">
    <text evidence="2">The sequence shown here is derived from an EMBL/GenBank/DDBJ whole genome shotgun (WGS) entry which is preliminary data.</text>
</comment>
<feature type="non-terminal residue" evidence="2">
    <location>
        <position position="1"/>
    </location>
</feature>
<accession>A0A267DT63</accession>
<keyword evidence="1" id="KW-0472">Membrane</keyword>
<proteinExistence type="predicted"/>